<reference evidence="3" key="1">
    <citation type="journal article" date="2017" name="Genome Biol.">
        <title>Comparative genomics reveals high biological diversity and specific adaptations in the industrially and medically important fungal genus Aspergillus.</title>
        <authorList>
            <person name="de Vries R.P."/>
            <person name="Riley R."/>
            <person name="Wiebenga A."/>
            <person name="Aguilar-Osorio G."/>
            <person name="Amillis S."/>
            <person name="Uchima C.A."/>
            <person name="Anderluh G."/>
            <person name="Asadollahi M."/>
            <person name="Askin M."/>
            <person name="Barry K."/>
            <person name="Battaglia E."/>
            <person name="Bayram O."/>
            <person name="Benocci T."/>
            <person name="Braus-Stromeyer S.A."/>
            <person name="Caldana C."/>
            <person name="Canovas D."/>
            <person name="Cerqueira G.C."/>
            <person name="Chen F."/>
            <person name="Chen W."/>
            <person name="Choi C."/>
            <person name="Clum A."/>
            <person name="Dos Santos R.A."/>
            <person name="Damasio A.R."/>
            <person name="Diallinas G."/>
            <person name="Emri T."/>
            <person name="Fekete E."/>
            <person name="Flipphi M."/>
            <person name="Freyberg S."/>
            <person name="Gallo A."/>
            <person name="Gournas C."/>
            <person name="Habgood R."/>
            <person name="Hainaut M."/>
            <person name="Harispe M.L."/>
            <person name="Henrissat B."/>
            <person name="Hilden K.S."/>
            <person name="Hope R."/>
            <person name="Hossain A."/>
            <person name="Karabika E."/>
            <person name="Karaffa L."/>
            <person name="Karanyi Z."/>
            <person name="Krasevec N."/>
            <person name="Kuo A."/>
            <person name="Kusch H."/>
            <person name="LaButti K."/>
            <person name="Lagendijk E.L."/>
            <person name="Lapidus A."/>
            <person name="Levasseur A."/>
            <person name="Lindquist E."/>
            <person name="Lipzen A."/>
            <person name="Logrieco A.F."/>
            <person name="MacCabe A."/>
            <person name="Maekelae M.R."/>
            <person name="Malavazi I."/>
            <person name="Melin P."/>
            <person name="Meyer V."/>
            <person name="Mielnichuk N."/>
            <person name="Miskei M."/>
            <person name="Molnar A.P."/>
            <person name="Mule G."/>
            <person name="Ngan C.Y."/>
            <person name="Orejas M."/>
            <person name="Orosz E."/>
            <person name="Ouedraogo J.P."/>
            <person name="Overkamp K.M."/>
            <person name="Park H.-S."/>
            <person name="Perrone G."/>
            <person name="Piumi F."/>
            <person name="Punt P.J."/>
            <person name="Ram A.F."/>
            <person name="Ramon A."/>
            <person name="Rauscher S."/>
            <person name="Record E."/>
            <person name="Riano-Pachon D.M."/>
            <person name="Robert V."/>
            <person name="Roehrig J."/>
            <person name="Ruller R."/>
            <person name="Salamov A."/>
            <person name="Salih N.S."/>
            <person name="Samson R.A."/>
            <person name="Sandor E."/>
            <person name="Sanguinetti M."/>
            <person name="Schuetze T."/>
            <person name="Sepcic K."/>
            <person name="Shelest E."/>
            <person name="Sherlock G."/>
            <person name="Sophianopoulou V."/>
            <person name="Squina F.M."/>
            <person name="Sun H."/>
            <person name="Susca A."/>
            <person name="Todd R.B."/>
            <person name="Tsang A."/>
            <person name="Unkles S.E."/>
            <person name="van de Wiele N."/>
            <person name="van Rossen-Uffink D."/>
            <person name="Oliveira J.V."/>
            <person name="Vesth T.C."/>
            <person name="Visser J."/>
            <person name="Yu J.-H."/>
            <person name="Zhou M."/>
            <person name="Andersen M.R."/>
            <person name="Archer D.B."/>
            <person name="Baker S.E."/>
            <person name="Benoit I."/>
            <person name="Brakhage A.A."/>
            <person name="Braus G.H."/>
            <person name="Fischer R."/>
            <person name="Frisvad J.C."/>
            <person name="Goldman G.H."/>
            <person name="Houbraken J."/>
            <person name="Oakley B."/>
            <person name="Pocsi I."/>
            <person name="Scazzocchio C."/>
            <person name="Seiboth B."/>
            <person name="vanKuyk P.A."/>
            <person name="Wortman J."/>
            <person name="Dyer P.S."/>
            <person name="Grigoriev I.V."/>
        </authorList>
    </citation>
    <scope>NUCLEOTIDE SEQUENCE [LARGE SCALE GENOMIC DNA]</scope>
    <source>
        <strain evidence="3">CBS 583.65</strain>
    </source>
</reference>
<organism evidence="2 3">
    <name type="scientific">Aspergillus versicolor CBS 583.65</name>
    <dbReference type="NCBI Taxonomy" id="1036611"/>
    <lineage>
        <taxon>Eukaryota</taxon>
        <taxon>Fungi</taxon>
        <taxon>Dikarya</taxon>
        <taxon>Ascomycota</taxon>
        <taxon>Pezizomycotina</taxon>
        <taxon>Eurotiomycetes</taxon>
        <taxon>Eurotiomycetidae</taxon>
        <taxon>Eurotiales</taxon>
        <taxon>Aspergillaceae</taxon>
        <taxon>Aspergillus</taxon>
        <taxon>Aspergillus subgen. Nidulantes</taxon>
    </lineage>
</organism>
<evidence type="ECO:0000256" key="1">
    <source>
        <dbReference type="SAM" id="MobiDB-lite"/>
    </source>
</evidence>
<protein>
    <submittedName>
        <fullName evidence="2">Uncharacterized protein</fullName>
    </submittedName>
</protein>
<dbReference type="AlphaFoldDB" id="A0A1L9PVU8"/>
<evidence type="ECO:0000313" key="2">
    <source>
        <dbReference type="EMBL" id="OJJ05593.1"/>
    </source>
</evidence>
<proteinExistence type="predicted"/>
<feature type="region of interest" description="Disordered" evidence="1">
    <location>
        <begin position="139"/>
        <end position="164"/>
    </location>
</feature>
<evidence type="ECO:0000313" key="3">
    <source>
        <dbReference type="Proteomes" id="UP000184073"/>
    </source>
</evidence>
<dbReference type="Proteomes" id="UP000184073">
    <property type="component" value="Unassembled WGS sequence"/>
</dbReference>
<keyword evidence="3" id="KW-1185">Reference proteome</keyword>
<accession>A0A1L9PVU8</accession>
<dbReference type="RefSeq" id="XP_040671355.1">
    <property type="nucleotide sequence ID" value="XM_040818615.1"/>
</dbReference>
<feature type="region of interest" description="Disordered" evidence="1">
    <location>
        <begin position="77"/>
        <end position="99"/>
    </location>
</feature>
<dbReference type="EMBL" id="KV878133">
    <property type="protein sequence ID" value="OJJ05593.1"/>
    <property type="molecule type" value="Genomic_DNA"/>
</dbReference>
<feature type="compositionally biased region" description="Polar residues" evidence="1">
    <location>
        <begin position="44"/>
        <end position="54"/>
    </location>
</feature>
<name>A0A1L9PVU8_ASPVE</name>
<sequence length="469" mass="51756">MSSGRRRSGEDGSDDGRNDNAMNPHAKRSKSSFNADGPAESDLGGSNQVRPPNQNEQHSMLVQQPVAPFPLEHTSSADVADNTVPRPRPPVSHSAYTGNTAYTEDVTELIKAGFVSLERRLDMLSSQVDMLTSRVDMLTGRNTAPTTNPSSSMPVSSESGKLGGQPAQLPNINNDKTKIVSCGIPGVPYDISDVQVLGYTPTNIGGALGLSNTSEVWALFLHDSSTKPLLEQYINARKMVSSAQYNVIHLKVMNDLWTDLKLRQLMRGDDPPTIASIGVKVGTYCSILTGWYASQVMKSKPGLFPHSSLLISDDEDGDDNIHINPCDWLHAWKLLALFWKFRDIMGKPRHPYPDIPIEAVFHSNRDTLDAPHGVERQRRIWRWRKPKTRTRLTPISSFSDHELEGVQLVYQLPSRQADGQESLLDIFTPFYASSPGYQMVSKDHSFPLATQSSTSISPPAVLPINGSIW</sequence>
<dbReference type="VEuPathDB" id="FungiDB:ASPVEDRAFT_894501"/>
<gene>
    <name evidence="2" type="ORF">ASPVEDRAFT_894501</name>
</gene>
<feature type="region of interest" description="Disordered" evidence="1">
    <location>
        <begin position="1"/>
        <end position="54"/>
    </location>
</feature>
<feature type="compositionally biased region" description="Low complexity" evidence="1">
    <location>
        <begin position="150"/>
        <end position="159"/>
    </location>
</feature>
<feature type="compositionally biased region" description="Basic and acidic residues" evidence="1">
    <location>
        <begin position="7"/>
        <end position="18"/>
    </location>
</feature>
<feature type="compositionally biased region" description="Polar residues" evidence="1">
    <location>
        <begin position="140"/>
        <end position="149"/>
    </location>
</feature>
<dbReference type="OrthoDB" id="10509671at2759"/>
<dbReference type="GeneID" id="63734126"/>